<name>A0A6C0K8B0_9ZZZZ</name>
<evidence type="ECO:0000313" key="2">
    <source>
        <dbReference type="EMBL" id="QHU13040.1"/>
    </source>
</evidence>
<feature type="region of interest" description="Disordered" evidence="1">
    <location>
        <begin position="1"/>
        <end position="29"/>
    </location>
</feature>
<protein>
    <submittedName>
        <fullName evidence="2">Uncharacterized protein</fullName>
    </submittedName>
</protein>
<organism evidence="2">
    <name type="scientific">viral metagenome</name>
    <dbReference type="NCBI Taxonomy" id="1070528"/>
    <lineage>
        <taxon>unclassified sequences</taxon>
        <taxon>metagenomes</taxon>
        <taxon>organismal metagenomes</taxon>
    </lineage>
</organism>
<proteinExistence type="predicted"/>
<reference evidence="2" key="1">
    <citation type="journal article" date="2020" name="Nature">
        <title>Giant virus diversity and host interactions through global metagenomics.</title>
        <authorList>
            <person name="Schulz F."/>
            <person name="Roux S."/>
            <person name="Paez-Espino D."/>
            <person name="Jungbluth S."/>
            <person name="Walsh D.A."/>
            <person name="Denef V.J."/>
            <person name="McMahon K.D."/>
            <person name="Konstantinidis K.T."/>
            <person name="Eloe-Fadrosh E.A."/>
            <person name="Kyrpides N.C."/>
            <person name="Woyke T."/>
        </authorList>
    </citation>
    <scope>NUCLEOTIDE SEQUENCE</scope>
    <source>
        <strain evidence="2">GVMAG-S-1101176-114</strain>
    </source>
</reference>
<evidence type="ECO:0000256" key="1">
    <source>
        <dbReference type="SAM" id="MobiDB-lite"/>
    </source>
</evidence>
<dbReference type="AlphaFoldDB" id="A0A6C0K8B0"/>
<accession>A0A6C0K8B0</accession>
<sequence>MSEMMQLIEDPNMPKERRKRRVPPPMPTIPQDRIAEVRTLLADLAELYDFGHCDVYDSVFFQRTCEYMAGVSFESAPADGACMRMRDLGTEIILSKSTSTKAFIDFFKSIVDFWNAPS</sequence>
<dbReference type="EMBL" id="MN740813">
    <property type="protein sequence ID" value="QHU13040.1"/>
    <property type="molecule type" value="Genomic_DNA"/>
</dbReference>